<keyword evidence="3 7" id="KW-0808">Transferase</keyword>
<dbReference type="PANTHER" id="PTHR30589">
    <property type="entry name" value="PROLIPOPROTEIN DIACYLGLYCERYL TRANSFERASE"/>
    <property type="match status" value="1"/>
</dbReference>
<feature type="transmembrane region" description="Helical" evidence="7">
    <location>
        <begin position="63"/>
        <end position="82"/>
    </location>
</feature>
<evidence type="ECO:0000256" key="5">
    <source>
        <dbReference type="ARBA" id="ARBA00022989"/>
    </source>
</evidence>
<feature type="transmembrane region" description="Helical" evidence="7">
    <location>
        <begin position="102"/>
        <end position="119"/>
    </location>
</feature>
<proteinExistence type="inferred from homology"/>
<evidence type="ECO:0000256" key="6">
    <source>
        <dbReference type="ARBA" id="ARBA00023136"/>
    </source>
</evidence>
<feature type="transmembrane region" description="Helical" evidence="7">
    <location>
        <begin position="224"/>
        <end position="242"/>
    </location>
</feature>
<keyword evidence="9" id="KW-1185">Reference proteome</keyword>
<comment type="subcellular location">
    <subcellularLocation>
        <location evidence="7">Cell membrane</location>
        <topology evidence="7">Multi-pass membrane protein</topology>
    </subcellularLocation>
</comment>
<evidence type="ECO:0000256" key="4">
    <source>
        <dbReference type="ARBA" id="ARBA00022692"/>
    </source>
</evidence>
<dbReference type="EC" id="2.5.1.145" evidence="7"/>
<dbReference type="RefSeq" id="WP_147600923.1">
    <property type="nucleotide sequence ID" value="NZ_JBBMFC010000018.1"/>
</dbReference>
<protein>
    <recommendedName>
        <fullName evidence="7">Phosphatidylglycerol--prolipoprotein diacylglyceryl transferase</fullName>
        <ecNumber evidence="7">2.5.1.145</ecNumber>
    </recommendedName>
</protein>
<keyword evidence="4 7" id="KW-0812">Transmembrane</keyword>
<comment type="pathway">
    <text evidence="7">Protein modification; lipoprotein biosynthesis (diacylglyceryl transfer).</text>
</comment>
<comment type="similarity">
    <text evidence="1 7">Belongs to the Lgt family.</text>
</comment>
<dbReference type="GO" id="GO:0008961">
    <property type="term" value="F:phosphatidylglycerol-prolipoprotein diacylglyceryl transferase activity"/>
    <property type="evidence" value="ECO:0007669"/>
    <property type="project" value="UniProtKB-EC"/>
</dbReference>
<keyword evidence="2 7" id="KW-1003">Cell membrane</keyword>
<feature type="transmembrane region" description="Helical" evidence="7">
    <location>
        <begin position="254"/>
        <end position="277"/>
    </location>
</feature>
<dbReference type="Pfam" id="PF01790">
    <property type="entry name" value="LGT"/>
    <property type="match status" value="1"/>
</dbReference>
<evidence type="ECO:0000256" key="7">
    <source>
        <dbReference type="HAMAP-Rule" id="MF_01147"/>
    </source>
</evidence>
<keyword evidence="5 7" id="KW-1133">Transmembrane helix</keyword>
<evidence type="ECO:0000256" key="1">
    <source>
        <dbReference type="ARBA" id="ARBA00007150"/>
    </source>
</evidence>
<sequence length="292" mass="32982">MNMSINFPHLGIYLEHVGKSISIHGFSIAYYGIIMGCSILLGLYLAEREAKRTGQNPDTYTDLVIYAIVVSIICARTYYVIFSWDSYKNDLLSIFNLRQGGIAIYGAVIGAVATVYVYSRVKKLSFPVMLDTACIGLVAGQILGRWGNFFNREAFGGYTDNLFAMQLPVSAVRVHEITDEMWAHVQIIGGEQFIQVHPTFLYESLWNVGVICFLYWYRKRKKFQGELFLTYLLGYGLGRAWIEGLRTDQLQIGMTGIPVSQMLACILVIFSAVTILWGRSNAKRKEQAKTNE</sequence>
<keyword evidence="6 7" id="KW-0472">Membrane</keyword>
<feature type="transmembrane region" description="Helical" evidence="7">
    <location>
        <begin position="20"/>
        <end position="43"/>
    </location>
</feature>
<dbReference type="NCBIfam" id="TIGR00544">
    <property type="entry name" value="lgt"/>
    <property type="match status" value="1"/>
</dbReference>
<gene>
    <name evidence="7 8" type="primary">lgt</name>
    <name evidence="8" type="ORF">WMO62_10725</name>
</gene>
<name>A0ABV1I4J1_9FIRM</name>
<dbReference type="HAMAP" id="MF_01147">
    <property type="entry name" value="Lgt"/>
    <property type="match status" value="1"/>
</dbReference>
<evidence type="ECO:0000313" key="8">
    <source>
        <dbReference type="EMBL" id="MEQ2579295.1"/>
    </source>
</evidence>
<comment type="function">
    <text evidence="7">Catalyzes the transfer of the diacylglyceryl group from phosphatidylglycerol to the sulfhydryl group of the N-terminal cysteine of a prolipoprotein, the first step in the formation of mature lipoproteins.</text>
</comment>
<evidence type="ECO:0000313" key="9">
    <source>
        <dbReference type="Proteomes" id="UP001470288"/>
    </source>
</evidence>
<dbReference type="Proteomes" id="UP001470288">
    <property type="component" value="Unassembled WGS sequence"/>
</dbReference>
<reference evidence="8 9" key="1">
    <citation type="submission" date="2024-03" db="EMBL/GenBank/DDBJ databases">
        <title>Human intestinal bacterial collection.</title>
        <authorList>
            <person name="Pauvert C."/>
            <person name="Hitch T.C.A."/>
            <person name="Clavel T."/>
        </authorList>
    </citation>
    <scope>NUCLEOTIDE SEQUENCE [LARGE SCALE GENOMIC DNA]</scope>
    <source>
        <strain evidence="8 9">CLA-AA-H78B</strain>
    </source>
</reference>
<dbReference type="EMBL" id="JBBMFC010000018">
    <property type="protein sequence ID" value="MEQ2579295.1"/>
    <property type="molecule type" value="Genomic_DNA"/>
</dbReference>
<accession>A0ABV1I4J1</accession>
<comment type="catalytic activity">
    <reaction evidence="7">
        <text>L-cysteinyl-[prolipoprotein] + a 1,2-diacyl-sn-glycero-3-phospho-(1'-sn-glycerol) = an S-1,2-diacyl-sn-glyceryl-L-cysteinyl-[prolipoprotein] + sn-glycerol 1-phosphate + H(+)</text>
        <dbReference type="Rhea" id="RHEA:56712"/>
        <dbReference type="Rhea" id="RHEA-COMP:14679"/>
        <dbReference type="Rhea" id="RHEA-COMP:14680"/>
        <dbReference type="ChEBI" id="CHEBI:15378"/>
        <dbReference type="ChEBI" id="CHEBI:29950"/>
        <dbReference type="ChEBI" id="CHEBI:57685"/>
        <dbReference type="ChEBI" id="CHEBI:64716"/>
        <dbReference type="ChEBI" id="CHEBI:140658"/>
        <dbReference type="EC" id="2.5.1.145"/>
    </reaction>
</comment>
<dbReference type="PROSITE" id="PS01311">
    <property type="entry name" value="LGT"/>
    <property type="match status" value="1"/>
</dbReference>
<evidence type="ECO:0000256" key="2">
    <source>
        <dbReference type="ARBA" id="ARBA00022475"/>
    </source>
</evidence>
<organism evidence="8 9">
    <name type="scientific">Hominiventricola aquisgranensis</name>
    <dbReference type="NCBI Taxonomy" id="3133164"/>
    <lineage>
        <taxon>Bacteria</taxon>
        <taxon>Bacillati</taxon>
        <taxon>Bacillota</taxon>
        <taxon>Clostridia</taxon>
        <taxon>Lachnospirales</taxon>
        <taxon>Lachnospiraceae</taxon>
        <taxon>Hominiventricola</taxon>
    </lineage>
</organism>
<evidence type="ECO:0000256" key="3">
    <source>
        <dbReference type="ARBA" id="ARBA00022679"/>
    </source>
</evidence>
<feature type="binding site" evidence="7">
    <location>
        <position position="145"/>
    </location>
    <ligand>
        <name>a 1,2-diacyl-sn-glycero-3-phospho-(1'-sn-glycerol)</name>
        <dbReference type="ChEBI" id="CHEBI:64716"/>
    </ligand>
</feature>
<comment type="caution">
    <text evidence="8">The sequence shown here is derived from an EMBL/GenBank/DDBJ whole genome shotgun (WGS) entry which is preliminary data.</text>
</comment>
<dbReference type="PANTHER" id="PTHR30589:SF0">
    <property type="entry name" value="PHOSPHATIDYLGLYCEROL--PROLIPOPROTEIN DIACYLGLYCERYL TRANSFERASE"/>
    <property type="match status" value="1"/>
</dbReference>
<dbReference type="InterPro" id="IPR001640">
    <property type="entry name" value="Lgt"/>
</dbReference>